<name>A0AAV5LM23_9ROSI</name>
<evidence type="ECO:0000256" key="2">
    <source>
        <dbReference type="SAM" id="SignalP"/>
    </source>
</evidence>
<accession>A0AAV5LM23</accession>
<gene>
    <name evidence="3" type="ORF">SLEP1_g45877</name>
</gene>
<feature type="signal peptide" evidence="2">
    <location>
        <begin position="1"/>
        <end position="25"/>
    </location>
</feature>
<sequence length="91" mass="9620">MKTTTLVMMIALLPALVSTMASVEAEAMAHRKLLAGKRGLKVEIGAGAAAPQDDTNQGYGNYGYGSNGQEPSSSSPEFHRKYPNGTNPNNH</sequence>
<evidence type="ECO:0000313" key="4">
    <source>
        <dbReference type="Proteomes" id="UP001054252"/>
    </source>
</evidence>
<feature type="chain" id="PRO_5043484340" evidence="2">
    <location>
        <begin position="26"/>
        <end position="91"/>
    </location>
</feature>
<protein>
    <submittedName>
        <fullName evidence="3">Uncharacterized protein</fullName>
    </submittedName>
</protein>
<organism evidence="3 4">
    <name type="scientific">Rubroshorea leprosula</name>
    <dbReference type="NCBI Taxonomy" id="152421"/>
    <lineage>
        <taxon>Eukaryota</taxon>
        <taxon>Viridiplantae</taxon>
        <taxon>Streptophyta</taxon>
        <taxon>Embryophyta</taxon>
        <taxon>Tracheophyta</taxon>
        <taxon>Spermatophyta</taxon>
        <taxon>Magnoliopsida</taxon>
        <taxon>eudicotyledons</taxon>
        <taxon>Gunneridae</taxon>
        <taxon>Pentapetalae</taxon>
        <taxon>rosids</taxon>
        <taxon>malvids</taxon>
        <taxon>Malvales</taxon>
        <taxon>Dipterocarpaceae</taxon>
        <taxon>Rubroshorea</taxon>
    </lineage>
</organism>
<dbReference type="AlphaFoldDB" id="A0AAV5LM23"/>
<evidence type="ECO:0000256" key="1">
    <source>
        <dbReference type="SAM" id="MobiDB-lite"/>
    </source>
</evidence>
<keyword evidence="4" id="KW-1185">Reference proteome</keyword>
<evidence type="ECO:0000313" key="3">
    <source>
        <dbReference type="EMBL" id="GKV37914.1"/>
    </source>
</evidence>
<dbReference type="Proteomes" id="UP001054252">
    <property type="component" value="Unassembled WGS sequence"/>
</dbReference>
<reference evidence="3 4" key="1">
    <citation type="journal article" date="2021" name="Commun. Biol.">
        <title>The genome of Shorea leprosula (Dipterocarpaceae) highlights the ecological relevance of drought in aseasonal tropical rainforests.</title>
        <authorList>
            <person name="Ng K.K.S."/>
            <person name="Kobayashi M.J."/>
            <person name="Fawcett J.A."/>
            <person name="Hatakeyama M."/>
            <person name="Paape T."/>
            <person name="Ng C.H."/>
            <person name="Ang C.C."/>
            <person name="Tnah L.H."/>
            <person name="Lee C.T."/>
            <person name="Nishiyama T."/>
            <person name="Sese J."/>
            <person name="O'Brien M.J."/>
            <person name="Copetti D."/>
            <person name="Mohd Noor M.I."/>
            <person name="Ong R.C."/>
            <person name="Putra M."/>
            <person name="Sireger I.Z."/>
            <person name="Indrioko S."/>
            <person name="Kosugi Y."/>
            <person name="Izuno A."/>
            <person name="Isagi Y."/>
            <person name="Lee S.L."/>
            <person name="Shimizu K.K."/>
        </authorList>
    </citation>
    <scope>NUCLEOTIDE SEQUENCE [LARGE SCALE GENOMIC DNA]</scope>
    <source>
        <strain evidence="3">214</strain>
    </source>
</reference>
<comment type="caution">
    <text evidence="3">The sequence shown here is derived from an EMBL/GenBank/DDBJ whole genome shotgun (WGS) entry which is preliminary data.</text>
</comment>
<dbReference type="EMBL" id="BPVZ01000125">
    <property type="protein sequence ID" value="GKV37914.1"/>
    <property type="molecule type" value="Genomic_DNA"/>
</dbReference>
<feature type="region of interest" description="Disordered" evidence="1">
    <location>
        <begin position="47"/>
        <end position="91"/>
    </location>
</feature>
<keyword evidence="2" id="KW-0732">Signal</keyword>
<proteinExistence type="predicted"/>